<comment type="caution">
    <text evidence="1">The sequence shown here is derived from an EMBL/GenBank/DDBJ whole genome shotgun (WGS) entry which is preliminary data.</text>
</comment>
<organism evidence="1 2">
    <name type="scientific">Cladobotryum mycophilum</name>
    <dbReference type="NCBI Taxonomy" id="491253"/>
    <lineage>
        <taxon>Eukaryota</taxon>
        <taxon>Fungi</taxon>
        <taxon>Dikarya</taxon>
        <taxon>Ascomycota</taxon>
        <taxon>Pezizomycotina</taxon>
        <taxon>Sordariomycetes</taxon>
        <taxon>Hypocreomycetidae</taxon>
        <taxon>Hypocreales</taxon>
        <taxon>Hypocreaceae</taxon>
        <taxon>Cladobotryum</taxon>
    </lineage>
</organism>
<sequence>MRVLDDGEFFGGRTGTANDGAQQVLRAFRSAARLAVSKI</sequence>
<reference evidence="1 2" key="1">
    <citation type="submission" date="2024-01" db="EMBL/GenBank/DDBJ databases">
        <title>Complete genome of Cladobotryum mycophilum ATHUM6906.</title>
        <authorList>
            <person name="Christinaki A.C."/>
            <person name="Myridakis A.I."/>
            <person name="Kouvelis V.N."/>
        </authorList>
    </citation>
    <scope>NUCLEOTIDE SEQUENCE [LARGE SCALE GENOMIC DNA]</scope>
    <source>
        <strain evidence="1 2">ATHUM6906</strain>
    </source>
</reference>
<proteinExistence type="predicted"/>
<protein>
    <submittedName>
        <fullName evidence="1">Uncharacterized protein</fullName>
    </submittedName>
</protein>
<evidence type="ECO:0000313" key="1">
    <source>
        <dbReference type="EMBL" id="KAK5990043.1"/>
    </source>
</evidence>
<keyword evidence="2" id="KW-1185">Reference proteome</keyword>
<accession>A0ABR0SD18</accession>
<name>A0ABR0SD18_9HYPO</name>
<evidence type="ECO:0000313" key="2">
    <source>
        <dbReference type="Proteomes" id="UP001338125"/>
    </source>
</evidence>
<dbReference type="Proteomes" id="UP001338125">
    <property type="component" value="Unassembled WGS sequence"/>
</dbReference>
<gene>
    <name evidence="1" type="ORF">PT974_08306</name>
</gene>
<dbReference type="EMBL" id="JAVFKD010000014">
    <property type="protein sequence ID" value="KAK5990043.1"/>
    <property type="molecule type" value="Genomic_DNA"/>
</dbReference>